<dbReference type="InterPro" id="IPR020806">
    <property type="entry name" value="PKS_PP-bd"/>
</dbReference>
<dbReference type="InterPro" id="IPR023213">
    <property type="entry name" value="CAT-like_dom_sf"/>
</dbReference>
<dbReference type="Pfam" id="PF00550">
    <property type="entry name" value="PP-binding"/>
    <property type="match status" value="5"/>
</dbReference>
<dbReference type="EMBL" id="CVMT01000004">
    <property type="protein sequence ID" value="CRG88172.1"/>
    <property type="molecule type" value="Genomic_DNA"/>
</dbReference>
<dbReference type="InterPro" id="IPR036291">
    <property type="entry name" value="NAD(P)-bd_dom_sf"/>
</dbReference>
<dbReference type="Gene3D" id="3.30.559.10">
    <property type="entry name" value="Chloramphenicol acetyltransferase-like domain"/>
    <property type="match status" value="6"/>
</dbReference>
<dbReference type="CDD" id="cd19542">
    <property type="entry name" value="CT_NRPS-like"/>
    <property type="match status" value="2"/>
</dbReference>
<comment type="similarity">
    <text evidence="5">Belongs to the NRP synthetase family.</text>
</comment>
<reference evidence="7 8" key="1">
    <citation type="submission" date="2015-04" db="EMBL/GenBank/DDBJ databases">
        <authorList>
            <person name="Syromyatnikov M.Y."/>
            <person name="Popov V.N."/>
        </authorList>
    </citation>
    <scope>NUCLEOTIDE SEQUENCE [LARGE SCALE GENOMIC DNA]</scope>
    <source>
        <strain evidence="7">WF-38-12</strain>
    </source>
</reference>
<dbReference type="InterPro" id="IPR036736">
    <property type="entry name" value="ACP-like_sf"/>
</dbReference>
<gene>
    <name evidence="7" type="ORF">PISL3812_05199</name>
</gene>
<evidence type="ECO:0000256" key="4">
    <source>
        <dbReference type="ARBA" id="ARBA00022737"/>
    </source>
</evidence>
<evidence type="ECO:0000256" key="1">
    <source>
        <dbReference type="ARBA" id="ARBA00022450"/>
    </source>
</evidence>
<dbReference type="InterPro" id="IPR045851">
    <property type="entry name" value="AMP-bd_C_sf"/>
</dbReference>
<evidence type="ECO:0000256" key="5">
    <source>
        <dbReference type="ARBA" id="ARBA00029454"/>
    </source>
</evidence>
<dbReference type="Gene3D" id="3.30.300.30">
    <property type="match status" value="5"/>
</dbReference>
<dbReference type="Gene3D" id="3.40.50.720">
    <property type="entry name" value="NAD(P)-binding Rossmann-like Domain"/>
    <property type="match status" value="1"/>
</dbReference>
<dbReference type="InterPro" id="IPR009081">
    <property type="entry name" value="PP-bd_ACP"/>
</dbReference>
<dbReference type="FunFam" id="3.30.300.30:FF:000015">
    <property type="entry name" value="Nonribosomal peptide synthase SidD"/>
    <property type="match status" value="5"/>
</dbReference>
<dbReference type="FunFam" id="3.30.559.30:FF:000005">
    <property type="entry name" value="Nonribosomal peptide synthase Pes1"/>
    <property type="match status" value="1"/>
</dbReference>
<dbReference type="FunFam" id="3.30.559.10:FF:000016">
    <property type="entry name" value="Nonribosomal peptide synthase Pes1"/>
    <property type="match status" value="1"/>
</dbReference>
<dbReference type="FunFam" id="1.10.1200.10:FF:000005">
    <property type="entry name" value="Nonribosomal peptide synthetase 1"/>
    <property type="match status" value="2"/>
</dbReference>
<keyword evidence="3" id="KW-0436">Ligase</keyword>
<keyword evidence="1" id="KW-0596">Phosphopantetheine</keyword>
<dbReference type="OMA" id="HAMERIV"/>
<dbReference type="GO" id="GO:0043041">
    <property type="term" value="P:amino acid activation for nonribosomal peptide biosynthetic process"/>
    <property type="evidence" value="ECO:0007669"/>
    <property type="project" value="TreeGrafter"/>
</dbReference>
<dbReference type="NCBIfam" id="NF003417">
    <property type="entry name" value="PRK04813.1"/>
    <property type="match status" value="5"/>
</dbReference>
<dbReference type="PANTHER" id="PTHR45527:SF16">
    <property type="entry name" value="NONRIBOSOMAL PEPTIDE SYNTHASE ATNA-RELATED"/>
    <property type="match status" value="1"/>
</dbReference>
<dbReference type="Gene3D" id="3.30.559.30">
    <property type="entry name" value="Nonribosomal peptide synthetase, condensation domain"/>
    <property type="match status" value="7"/>
</dbReference>
<feature type="domain" description="Carrier" evidence="6">
    <location>
        <begin position="4967"/>
        <end position="5043"/>
    </location>
</feature>
<feature type="domain" description="Carrier" evidence="6">
    <location>
        <begin position="1873"/>
        <end position="1949"/>
    </location>
</feature>
<feature type="domain" description="Carrier" evidence="6">
    <location>
        <begin position="3409"/>
        <end position="3485"/>
    </location>
</feature>
<dbReference type="InterPro" id="IPR020845">
    <property type="entry name" value="AMP-binding_CS"/>
</dbReference>
<dbReference type="FunFam" id="3.40.50.12780:FF:000014">
    <property type="entry name" value="Nonribosomal peptide synthetase 1"/>
    <property type="match status" value="5"/>
</dbReference>
<dbReference type="PANTHER" id="PTHR45527">
    <property type="entry name" value="NONRIBOSOMAL PEPTIDE SYNTHETASE"/>
    <property type="match status" value="1"/>
</dbReference>
<name>A0A0U1LYF4_TALIS</name>
<dbReference type="CDD" id="cd19534">
    <property type="entry name" value="E_NRPS"/>
    <property type="match status" value="1"/>
</dbReference>
<proteinExistence type="inferred from homology"/>
<dbReference type="InterPro" id="IPR010071">
    <property type="entry name" value="AA_adenyl_dom"/>
</dbReference>
<dbReference type="Gene3D" id="1.10.1200.10">
    <property type="entry name" value="ACP-like"/>
    <property type="match status" value="5"/>
</dbReference>
<dbReference type="STRING" id="28573.A0A0U1LYF4"/>
<evidence type="ECO:0000256" key="3">
    <source>
        <dbReference type="ARBA" id="ARBA00022598"/>
    </source>
</evidence>
<dbReference type="InterPro" id="IPR013120">
    <property type="entry name" value="FAR_NAD-bd"/>
</dbReference>
<dbReference type="GO" id="GO:0031177">
    <property type="term" value="F:phosphopantetheine binding"/>
    <property type="evidence" value="ECO:0007669"/>
    <property type="project" value="InterPro"/>
</dbReference>
<dbReference type="Pfam" id="PF00668">
    <property type="entry name" value="Condensation"/>
    <property type="match status" value="6"/>
</dbReference>
<dbReference type="SUPFAM" id="SSF56801">
    <property type="entry name" value="Acetyl-CoA synthetase-like"/>
    <property type="match status" value="5"/>
</dbReference>
<dbReference type="InterPro" id="IPR001242">
    <property type="entry name" value="Condensation_dom"/>
</dbReference>
<dbReference type="Pfam" id="PF07993">
    <property type="entry name" value="NAD_binding_4"/>
    <property type="match status" value="1"/>
</dbReference>
<keyword evidence="4" id="KW-0677">Repeat</keyword>
<dbReference type="NCBIfam" id="TIGR01746">
    <property type="entry name" value="Thioester-redct"/>
    <property type="match status" value="1"/>
</dbReference>
<dbReference type="GO" id="GO:0044550">
    <property type="term" value="P:secondary metabolite biosynthetic process"/>
    <property type="evidence" value="ECO:0007669"/>
    <property type="project" value="TreeGrafter"/>
</dbReference>
<dbReference type="InterPro" id="IPR000873">
    <property type="entry name" value="AMP-dep_synth/lig_dom"/>
</dbReference>
<dbReference type="PROSITE" id="PS00455">
    <property type="entry name" value="AMP_BINDING"/>
    <property type="match status" value="5"/>
</dbReference>
<dbReference type="SMART" id="SM00823">
    <property type="entry name" value="PKS_PP"/>
    <property type="match status" value="3"/>
</dbReference>
<dbReference type="PROSITE" id="PS00012">
    <property type="entry name" value="PHOSPHOPANTETHEINE"/>
    <property type="match status" value="1"/>
</dbReference>
<evidence type="ECO:0000256" key="2">
    <source>
        <dbReference type="ARBA" id="ARBA00022553"/>
    </source>
</evidence>
<dbReference type="SUPFAM" id="SSF47336">
    <property type="entry name" value="ACP-like"/>
    <property type="match status" value="5"/>
</dbReference>
<dbReference type="Gene3D" id="3.40.50.12780">
    <property type="entry name" value="N-terminal domain of ligase-like"/>
    <property type="match status" value="5"/>
</dbReference>
<keyword evidence="8" id="KW-1185">Reference proteome</keyword>
<dbReference type="InterPro" id="IPR006162">
    <property type="entry name" value="Ppantetheine_attach_site"/>
</dbReference>
<dbReference type="SUPFAM" id="SSF52777">
    <property type="entry name" value="CoA-dependent acyltransferases"/>
    <property type="match status" value="13"/>
</dbReference>
<dbReference type="OrthoDB" id="416786at2759"/>
<dbReference type="SUPFAM" id="SSF51735">
    <property type="entry name" value="NAD(P)-binding Rossmann-fold domains"/>
    <property type="match status" value="1"/>
</dbReference>
<dbReference type="GO" id="GO:0016874">
    <property type="term" value="F:ligase activity"/>
    <property type="evidence" value="ECO:0007669"/>
    <property type="project" value="UniProtKB-KW"/>
</dbReference>
<dbReference type="FunFam" id="3.40.50.980:FF:000001">
    <property type="entry name" value="Non-ribosomal peptide synthetase"/>
    <property type="match status" value="1"/>
</dbReference>
<dbReference type="GO" id="GO:0005737">
    <property type="term" value="C:cytoplasm"/>
    <property type="evidence" value="ECO:0007669"/>
    <property type="project" value="TreeGrafter"/>
</dbReference>
<organism evidence="7 8">
    <name type="scientific">Talaromyces islandicus</name>
    <name type="common">Penicillium islandicum</name>
    <dbReference type="NCBI Taxonomy" id="28573"/>
    <lineage>
        <taxon>Eukaryota</taxon>
        <taxon>Fungi</taxon>
        <taxon>Dikarya</taxon>
        <taxon>Ascomycota</taxon>
        <taxon>Pezizomycotina</taxon>
        <taxon>Eurotiomycetes</taxon>
        <taxon>Eurotiomycetidae</taxon>
        <taxon>Eurotiales</taxon>
        <taxon>Trichocomaceae</taxon>
        <taxon>Talaromyces</taxon>
        <taxon>Talaromyces sect. Islandici</taxon>
    </lineage>
</organism>
<dbReference type="CDD" id="cd19545">
    <property type="entry name" value="FUM14_C_NRPS-like"/>
    <property type="match status" value="2"/>
</dbReference>
<dbReference type="InterPro" id="IPR042099">
    <property type="entry name" value="ANL_N_sf"/>
</dbReference>
<accession>A0A0U1LYF4</accession>
<feature type="domain" description="Carrier" evidence="6">
    <location>
        <begin position="6056"/>
        <end position="6139"/>
    </location>
</feature>
<keyword evidence="2" id="KW-0597">Phosphoprotein</keyword>
<protein>
    <submittedName>
        <fullName evidence="7">Nonribosomal peptide synthetase 8</fullName>
    </submittedName>
</protein>
<evidence type="ECO:0000259" key="6">
    <source>
        <dbReference type="PROSITE" id="PS50075"/>
    </source>
</evidence>
<dbReference type="Proteomes" id="UP000054383">
    <property type="component" value="Unassembled WGS sequence"/>
</dbReference>
<dbReference type="FunFam" id="3.30.559.30:FF:000003">
    <property type="entry name" value="Nonribosomal peptide synthase SidD"/>
    <property type="match status" value="2"/>
</dbReference>
<dbReference type="FunFam" id="3.30.559.30:FF:000002">
    <property type="entry name" value="Nonribosomal peptide synthase Pes1"/>
    <property type="match status" value="1"/>
</dbReference>
<dbReference type="InterPro" id="IPR010080">
    <property type="entry name" value="Thioester_reductase-like_dom"/>
</dbReference>
<evidence type="ECO:0000313" key="7">
    <source>
        <dbReference type="EMBL" id="CRG88172.1"/>
    </source>
</evidence>
<feature type="domain" description="Carrier" evidence="6">
    <location>
        <begin position="791"/>
        <end position="867"/>
    </location>
</feature>
<dbReference type="NCBIfam" id="TIGR01733">
    <property type="entry name" value="AA-adenyl-dom"/>
    <property type="match status" value="5"/>
</dbReference>
<dbReference type="CDD" id="cd05918">
    <property type="entry name" value="A_NRPS_SidN3_like"/>
    <property type="match status" value="5"/>
</dbReference>
<evidence type="ECO:0000313" key="8">
    <source>
        <dbReference type="Proteomes" id="UP000054383"/>
    </source>
</evidence>
<dbReference type="Pfam" id="PF00501">
    <property type="entry name" value="AMP-binding"/>
    <property type="match status" value="5"/>
</dbReference>
<dbReference type="PROSITE" id="PS50075">
    <property type="entry name" value="CARRIER"/>
    <property type="match status" value="5"/>
</dbReference>
<sequence>MEDSGARFHNAEEFWKQNLPQFESCFLSHLNAATSSSSSVDVSGRETIDCHISESTLRFFQQASETSALTTLQTAWATVLGKYLATESVTFMSANLSSNGLLQNNICHVEWDEKTTTGEVTKNLVHWHKQSLPYQGKVLSSLANHTPVCDTAVRMSLETSTTLKSFGQEPLDNCFIVVNLSIHEGNVKLGLECSTSSIASAQVKSLSGSLKRGLESAVSNPSHPISLLDLCPEDDVQQLLNMNATVPDTIYDCVHTLFEQQVATRPHSLAIVGYGGDMTFKQLNDRANRLSLVLQDLGVGPEVYVPFCFAKSTLTIVAMLAILKAGGACVALNPSHPIARLEGIARKTEAKVVLTDESHTATFSGIVNNTICLTQESLDDGAINGPNTGFTASTNSAVSPQNPAFVVFTSGSTGEPKGIILEHRALCTSMKNHGAAMRLDSKSRSLQFAAYTFDVSIGEIFTTLLHGGCVCVPSDEERLTDLAGVIGRLRVNWAYLTPTVASLLDPRDVPTLKTLSLGGEAIKQENIETWADHVYLINIYGPAETTIWSTGLTDLNTKTPATNLGFGLGALMWVTDPQDYNRLCPIGAIGEILIEGPILARGYLKDKPKTEAAFIEDPAWLPEGHQPRRLYRSADLGFVSPDGTLRFVGRRDNQVKMYGQRIEMGEIEFHLKQLCPEIQSCAVEMVRPKVQNEQPCLAAFVCSKVSVQKYKGGNDLTLPVTTEIRDYLLALKDALAQHLPSYMIPSLFVPLVYLPTSVSGKLDRQNLRELASNLTVPQISTYALSSTNKEAPVTSNEKFLHVLWAQVLGLPENSIGRLDSFFQLGGDSISAMKLIKVARQAERVLKMSSIFRHPTLVEMAKVLDVNSYLTAIGDIKPFSLLNTASSASIVQGISGTWNIPDSEIQDVYPCTPLQEGLMAITQRRPGTYIYQNIFDIPASVDISRFRAAWETAVDTIEILRMTIVPGDSSGAYQVIKEGGIEWQSSTDISEYLRSDATRSMQYGDSLARYAIVERGDLGATFIWTAHHALYDGWSLPLILQRVEQIYKSDKPSQDVKPVPFQQFISHLQNSEPISSENFWKEQLLGVSPPKFPHLPAVSYEPRVNEIYNHQLSLPQHSTTGVTNSSLIRGAWSILMSQYSDAGDDIVFGVTTAGRSADIPGIIDMIAPTIATVPVRVHIDREQTVRQFLNTIQSQTVDMIPFEHMGLQNIAKINRDCRTACGFQNLLVVQPEEDDNLKSTLGIRQRTDPAVGIHTYALVVQAMLRSDSIKLQVDFDNNVLSSWQVQRICYQLDHIIHQLVSNISTQLGQLTYCSDEDMKQLMEWNRDIPYVETRCVHEIIESQARLTPEAEAICSWDGNFTYKEVDRLSNRLARYLVELGVGPEIMVPYCFNKSAWTVIVMLAIVKAGGACVALDPGHPTDRMETIITNASARLVITTPEHCHRFENSIPKVISFTPETFATITKDDSSVPLRSTVRNPIFVLYTSGSTGKPKGIVIEHGMFASSAAAHSAAFGITSKSRVFQFAAYTFDVSVGDIFTSLMRGACICVPSDTERMNNISGAINRMKANYSFLTPTVANLLNPSEVPTLKGLTLGGEASTYENIRTWAEYLNLIVCYGPAECSVYCSVNPPATLQSNPASLGKAVGALIWLVDPQNHNRLAPVGCVGELVVQGPTVARGYLNEPEKTASSFIDNPTWLPKGLSGNYHRIYKTGDLARYNPDGSLIFVARKDTQVKVRGQRVELAEIEVYLSHSPEIKHAMLSVPTEGSYKGRLVCVLSFQELSPVVGDFSESEIQLVDHSDKEKAANLISTVQERLTEKLPPYMIPAVWVIMKNIVLNTSGKMDRKRVKGWLEDVDESSYRFIADIANAKVAADRPTTDIEKKIQLAFSKSLNLSISNIGLETSFLVLGGDSISAMQVMSRLRSENVIVSVQDILRHKTTSAIAKRAQINEGDIRRDMRIEAEILDEYFELAPIQKLFFEMQPLGQNHFNQSFVLNLAQDISIITLKNTLRSILQRHSMLRSRYANIDGVWRQKITTDIDGSLLLAPSQGFSSRELMLEEFSRIQKLLDIRKGPILAAEKCCLADENYLFITIHHLVVDLVSWRIIIQDLEDIITSGKFTSQPPISFQMWANMQHEYAPRLLTDSATAINAYPADFAYWDMAVAKSNTWGDITESSFTIDEKTTRLLLSDCHRALRTQPIDVMISALIFSFQNIFTDRRAPSVFLEGHGREPWSSDIDISRTVGWFTTMYPVSVDTNATTSKWLDVVKRVKDNRQSIPNNGWSYFTSRLLNTSSSQTTDDAKIEILFNYSGLYQQLHRSDALLRETDISSAQCGEISPEMERYSLFEITASVVDQGKMKFSFEYNRNMTRQVEIHSWIKSYNHTLESGINQLLGESETATLMDFPMLSLSSYSELDKLTATILPAAGIRSLDQVETICPCSPMQLSILFAQLNSPGDYEFYTILEASCSSRTEKFDVQVLLESWQQVVDRHSALRTIFIQSAVDGGSYDQLILNRMQAPVSEVHSDDPVEHLRNTTPVTIFDGKVPHQLTICHTSTGRVFCKLEVNHALIDGTSMAIILRDIKRAYSGRLEASMSALPYSDFVAYLQQARKHESIDYWKGHLQGVQPCRFPILDDGRTRASALQSVDVQLSSLTRERLVAFSDQYGLTVANVIQMAWALVLRIFTGTDSVCYGYLTSGRDAPLCDIENAVGPYIHMLVCCQRFDANDSTLKALKNVQEDFLQAMPHQYVSLSEIQSALGLSGQKLFNTAMSFQRYPKTEKDTLSLDAVYDFDPTEFDITVNVATSDDDGLKVDLTYWTSKVSPDNAKNIAHTFSTIISSLFANPENLISEIDSLSERDQRQLGEWNTYIPAAIDRCMHDMISQRARERPDSHALESWEATFTYDQLDKASTRLAGLFASFGIQPDDCIPLCFEKSIYTIVSMVAVLKAGGAFVLLDPKFPDSRLNGILSDINARFMIASPQTENRCKQLLEQIIVVSPAIIDSLPDQITSNITTPNPDNIMYVQFTSGSTGKPKGAVVHHRAACSSIEYHGKVMRYGPNSRAYQFSSYTFDAIILEAFTTLYHGGCVCVPSEEARMNRMVESMRELNVNIMFMTPTLARLFKPEDVPSLETLMLGGEPISQDCIQIWGDKVHLIGGYGPAECCVYCCYNPLSETKLRPEVIGYQVGSALWIVDAEDHNKLLSVGSVGELIIQGPIVGRCYLNDETRTEASYIASPSWLREYHPGEHRLYKTGDLARHNSDGTLTIIGRKDSQVKVRGQRVELGEIEHTLKAFPEVVQASVVFPKIGPSKDRLVAVVTLHDIMDKAYKLHDLRLLTGNVNERAKRSLTSLRRSLEENLPFYMVPSILTVVERLPLQASGKTDTRSVKNWVEKLDEETYRQILDIEDSEGPVEPRNEVEAQIQLTFASILGLQQRQVMLDRSFISLGGDSISAMKAMTTLQKAGIPLTITNILRGGSISRIAEAFAKDQSHDLSNISGGSEWFGLSPIQSALMRQFSGPSPNRIKSDAIHTFTDNMIVSLKIRVEEAEMRTVFNNLAQRHSILCTRFNVDPQGHFTQTISPNIRNGFIFDVTHEVDEFDVNSIMSTTTKKIDIFSGLVFGVHLVFRKKHAPLLFLVAHRLIVDSTSWTIILKDLERFLRVGSPAEISKPAQQLSDTQQNIPAQDLEPLPGTETLKMSCWNNAGDSLTGKHNKQEPFIVDPTATKALLGRANLAFGTDAVDLFLSALLTSFGTIFPDHNPPSVLIENHRRSLSNDGEYQSLVGPFTIPYTLVSLKTRKMEVFDVIKRVKDSSRQHIRSCGSQLSQNSSSSVPDVVLRYLPDGCKSVYGRSLFTKEWPFTECSKLDGLHGNIEIDVQSNSETLEIIFYYDDAKIQEKRISRWASAFQGQLRELAHQLLFISNTKTLSDYPLLPMTYDELDTLLQTRLPEIGISDLGNIEDIYPCSPLQEGLLLAQTKGTGTYNTYIYREVTPCQPSFGNVSIENLVNAWKTVVNRHQVLRTIFIQGVNKTATFAQVVLRNVDAKPLVFNDSNPIQRLRKEPPTVFQNVEPWHNLLVCQDNSGKTFCRIDIHHALFDATSVETLFRELSESYGDKITQSAPLYRNYISYLRAQQPAVALSYWKDFLQGVEPCDFPTINEQSNNQRETLSMEFEVPRYDSIQSLSSRTNVTVATILQIAWAMVLSHYTGSEDVCFGFLSNGRDIAVPDVNNLIGPLINMLVCRIKLGPDTNLKDIFDSAQDNFLNSLSHQHSSLAEIYHSLSLSGKALFNTSLSFVNETFGEDSKGQTAIEFTNVGGHGSTEVSALSPSYSLMPFSSNNNGLTFLQYDIAVNVSASKSAIQVVFTYRSSVLSVHQAKYVAEAFIKSINNLTNLPDQTAMKQIDFTSDLMYNDLQMGHSKQLHPVYDCVHDLFRRAASRYPDHMAICSVEGNYTYKELDNITTCFSYMLKELGVGPEILVPVCFQKSPWTIISMLSVLKAGGACVPLDPSHPDNRIRGVVTNCKANIILSAPKYASRLAAMVEKVISVNYSFVESLQSMDYHHERINVGPENAAFVVFTSGSTGTPKGIVLEHKGLCTMFLANAPVVGIGPSTRTFQYAAYTFDVSIAETYITLIHGGCVCVPTEEERMNDIEGSISRMEANWTFLTPSVASLLHPDDVPTLKTLTLGGEAIARDLHSCWAGRVCLINSYGPAECSIWTSNNQLFADSSPGNIGGGVNCHLWVTEPHDHNKLVPIGCVGELVVQGPNLARGYLNDREKTNSAYIDSPLWLRGNNNVHEEENRVYKTGDLVRQRGDGSMEFVGRKDTQVKFHGQRIEIGEVEYQLRARLPSNSEVAMEMIKPLSQNSRQTLAAFICLGKEENESTSTTAIVNESTPNGESDFLQKPTETFKEIINTLEASLSDSLPVYMIPSLFVNVKWIPKNTSMKIDRKALRLRGEALSMEEISSYSFVSGEKLAPRTPAETKLHQLWTEVLKISGSAIGIDDNFFRVGGDSVAAMQLVAAARKAGLSLSVMDIFQNTTLRDMALAAKFQQKQYFSVEIDIEPFSLLHESDVDTIVESNAKILQIDSEQVQDIYPCTPLQEGLMSLTMRDRGLYTLQAVFSIPSQVQLDRFRSAWDELVEDLDILRTRLVDYEDQGMHQVVMRPTVDNIQWNYANNLQTYLQEDRKVLFEYGKPLARYSIVAEESCTYFVWTAHHSIYDGWSLTMMLDLLSKKYNQEQSPRTPPFKNFMKWMMGLDEATTREFWISTFSTSTAPSFPSIPRGYRPKATEIVTQSIKIPQRSNTGITLPTILRTAWALNISRYTGSEDVVFGMTQSGRNAPVPGVTDIVAPLITTVPVRVTFDKQQPIESLLKEVQKTSIEMIPHEHAGLQNIGKFSLQCQTACKFQNLLVIQPHQETARNPLDMEQIPVTDLDIPAFAIVVECDILDGEIMVRAGYDPDIVSPAQMSNILAQFDHIITVLCQETESTGNTLRSLPLLAENDQRQLQEWNQSHNERVNRCAHDMIHERVLTQPDALAIDAPDAKLNYKQLDDLSTQLSYLLVDTGVGADDVVPLFFDKSAWAIVSMLGVMKSGAAFVFLDPSHPLERIQYITESIKARFVITSPKLKKVWKLNIPAIIISPSFFSSRPHHSSSPMTNVTPRSTLYVIFTSGSTGRPKGCVIEHSSFLTGAFHHGQCTDLSPRSRVLQIAPYTFDVSILETLTGLLFGSCICLPGERHKGVSVAETINDLHITWSFLTPSVARTISQESVPSLKTLILGGESLSRIDIETWAGKLLLVNGYGPSECSIAVAANREITQKTDASNIGSKMGCNCWVVSSEDHNSLLPIGAVGELLVEGSILSRGYLNEPEKTAAVFIENPTWSLSQPGYGGNRRFYKTGDLVYFNSDGTIRFVGRKDTQVKLRGLRIEIGEIEHHTSAYPAVKHATVALPRSGKFKDSLVTIYSLKQRSLNNKNENENSDDLQPLEGPSLDDIHKNLPGLRSSLSQRLPPYMVPTHFIGVQDLPLLPSGKIDRTKITRWLETMDNKTHEVVATQSGSLANHAARLIEESNSIARAISQKVTHLLARSDEEYAETIRNRNIGLLQAGMNSISVVSLASFIKQEFGVRIPIEALMKSSTTIEDVASIVGKADLHKDTKKVNVLTEVESAMEELEREVKAGSQTEELDLTPLNGHPYRVFLTGATGFLGSVILRHLLESPLVRSVVVLVRANDKKHAMERIVSSATLAKWWRQDVHMGRLDVWVGDLSKPQLGLGDVEWQQIKGQGDSSQRIDAIIHNGAAVHWVADYESLKQTNVSSVVSLLRSLVQSSSAHPPRFTFVSGGEISLEDQANIDESEIVESMAMATGYAQTKFVADEIVRRFSKKYPTAFSSIVKPGLIIGTAESGVSNADDFFWRVVATAVDIQGYNAEEQEATILLAGAQQVASAVIETALTNDIPPVETLVSHGVTTRDLWGMLSEEFGYPMQPMDPDTWLEKMKEKVHATGEQHRLWPVLHFLEATGGHLGRQLPRHLEQNKDEREEVRASLRSSINYMRRIGYLASDANSVSKPALQNESGFTRSVNMAVNGTSFS</sequence>